<feature type="domain" description="UvrD-like helicase C-terminal" evidence="16">
    <location>
        <begin position="508"/>
        <end position="762"/>
    </location>
</feature>
<dbReference type="Proteomes" id="UP001589688">
    <property type="component" value="Unassembled WGS sequence"/>
</dbReference>
<keyword evidence="18" id="KW-1185">Reference proteome</keyword>
<proteinExistence type="predicted"/>
<feature type="binding site" evidence="14">
    <location>
        <begin position="13"/>
        <end position="20"/>
    </location>
    <ligand>
        <name>ATP</name>
        <dbReference type="ChEBI" id="CHEBI:30616"/>
    </ligand>
</feature>
<dbReference type="PROSITE" id="PS51198">
    <property type="entry name" value="UVRD_HELICASE_ATP_BIND"/>
    <property type="match status" value="1"/>
</dbReference>
<dbReference type="Pfam" id="PF00580">
    <property type="entry name" value="UvrD-helicase"/>
    <property type="match status" value="2"/>
</dbReference>
<accession>A0ABV5ZJF2</accession>
<dbReference type="SUPFAM" id="SSF52540">
    <property type="entry name" value="P-loop containing nucleoside triphosphate hydrolases"/>
    <property type="match status" value="1"/>
</dbReference>
<keyword evidence="2 14" id="KW-0547">Nucleotide-binding</keyword>
<organism evidence="17 18">
    <name type="scientific">Hallella seregens ATCC 51272</name>
    <dbReference type="NCBI Taxonomy" id="1336250"/>
    <lineage>
        <taxon>Bacteria</taxon>
        <taxon>Pseudomonadati</taxon>
        <taxon>Bacteroidota</taxon>
        <taxon>Bacteroidia</taxon>
        <taxon>Bacteroidales</taxon>
        <taxon>Prevotellaceae</taxon>
        <taxon>Hallella</taxon>
    </lineage>
</organism>
<comment type="catalytic activity">
    <reaction evidence="11">
        <text>Couples ATP hydrolysis with the unwinding of duplex DNA by translocating in the 3'-5' direction.</text>
        <dbReference type="EC" id="5.6.2.4"/>
    </reaction>
</comment>
<evidence type="ECO:0000256" key="1">
    <source>
        <dbReference type="ARBA" id="ARBA00022722"/>
    </source>
</evidence>
<dbReference type="InterPro" id="IPR000212">
    <property type="entry name" value="DNA_helicase_UvrD/REP"/>
</dbReference>
<reference evidence="17 18" key="1">
    <citation type="submission" date="2024-09" db="EMBL/GenBank/DDBJ databases">
        <authorList>
            <person name="Sun Q."/>
            <person name="Mori K."/>
        </authorList>
    </citation>
    <scope>NUCLEOTIDE SEQUENCE [LARGE SCALE GENOMIC DNA]</scope>
    <source>
        <strain evidence="17 18">ATCC 51272</strain>
    </source>
</reference>
<evidence type="ECO:0000256" key="2">
    <source>
        <dbReference type="ARBA" id="ARBA00022741"/>
    </source>
</evidence>
<evidence type="ECO:0000256" key="7">
    <source>
        <dbReference type="ARBA" id="ARBA00022840"/>
    </source>
</evidence>
<dbReference type="PANTHER" id="PTHR11070">
    <property type="entry name" value="UVRD / RECB / PCRA DNA HELICASE FAMILY MEMBER"/>
    <property type="match status" value="1"/>
</dbReference>
<dbReference type="EMBL" id="JBHLZF010000002">
    <property type="protein sequence ID" value="MFB9897517.1"/>
    <property type="molecule type" value="Genomic_DNA"/>
</dbReference>
<evidence type="ECO:0000313" key="17">
    <source>
        <dbReference type="EMBL" id="MFB9897517.1"/>
    </source>
</evidence>
<dbReference type="Gene3D" id="3.40.50.300">
    <property type="entry name" value="P-loop containing nucleotide triphosphate hydrolases"/>
    <property type="match status" value="4"/>
</dbReference>
<protein>
    <recommendedName>
        <fullName evidence="12">DNA 3'-5' helicase</fullName>
        <ecNumber evidence="12">5.6.2.4</ecNumber>
    </recommendedName>
</protein>
<evidence type="ECO:0000256" key="10">
    <source>
        <dbReference type="ARBA" id="ARBA00023235"/>
    </source>
</evidence>
<keyword evidence="4 14" id="KW-0378">Hydrolase</keyword>
<dbReference type="GO" id="GO:0008854">
    <property type="term" value="F:exodeoxyribonuclease V activity"/>
    <property type="evidence" value="ECO:0007669"/>
    <property type="project" value="UniProtKB-EC"/>
</dbReference>
<evidence type="ECO:0000256" key="8">
    <source>
        <dbReference type="ARBA" id="ARBA00023125"/>
    </source>
</evidence>
<keyword evidence="8" id="KW-0238">DNA-binding</keyword>
<evidence type="ECO:0000259" key="15">
    <source>
        <dbReference type="PROSITE" id="PS51198"/>
    </source>
</evidence>
<keyword evidence="7 14" id="KW-0067">ATP-binding</keyword>
<evidence type="ECO:0000313" key="18">
    <source>
        <dbReference type="Proteomes" id="UP001589688"/>
    </source>
</evidence>
<keyword evidence="10" id="KW-0413">Isomerase</keyword>
<evidence type="ECO:0000256" key="3">
    <source>
        <dbReference type="ARBA" id="ARBA00022763"/>
    </source>
</evidence>
<evidence type="ECO:0000256" key="11">
    <source>
        <dbReference type="ARBA" id="ARBA00034617"/>
    </source>
</evidence>
<dbReference type="InterPro" id="IPR011604">
    <property type="entry name" value="PDDEXK-like_dom_sf"/>
</dbReference>
<dbReference type="EC" id="5.6.2.4" evidence="12"/>
<dbReference type="PROSITE" id="PS51217">
    <property type="entry name" value="UVRD_HELICASE_CTER"/>
    <property type="match status" value="1"/>
</dbReference>
<keyword evidence="1" id="KW-0540">Nuclease</keyword>
<name>A0ABV5ZJF2_9BACT</name>
<evidence type="ECO:0000256" key="9">
    <source>
        <dbReference type="ARBA" id="ARBA00023204"/>
    </source>
</evidence>
<dbReference type="InterPro" id="IPR027417">
    <property type="entry name" value="P-loop_NTPase"/>
</dbReference>
<evidence type="ECO:0000256" key="4">
    <source>
        <dbReference type="ARBA" id="ARBA00022801"/>
    </source>
</evidence>
<keyword evidence="6" id="KW-0269">Exonuclease</keyword>
<dbReference type="Gene3D" id="3.90.320.10">
    <property type="match status" value="1"/>
</dbReference>
<dbReference type="PANTHER" id="PTHR11070:SF67">
    <property type="entry name" value="DNA 3'-5' HELICASE"/>
    <property type="match status" value="1"/>
</dbReference>
<evidence type="ECO:0000256" key="5">
    <source>
        <dbReference type="ARBA" id="ARBA00022806"/>
    </source>
</evidence>
<keyword evidence="9" id="KW-0234">DNA repair</keyword>
<evidence type="ECO:0000256" key="12">
    <source>
        <dbReference type="ARBA" id="ARBA00034808"/>
    </source>
</evidence>
<sequence>MTETQAPLTVYKASAGSGKTFTLAVEYIKLLVREPQNYRYILAVTFTNKATEEMKTRILGQLYGIANALPDSEDYMEQMRAAFPRMTDEAIRRRADEAMQLIIHHYNHFRVETIDSFFQSILRHLARELGLTANLQIGLNDQETESQAVDHIIENIQLDSDPLLSWIMDFVTEKMSEEKNWNVIGRIKEFGRNIFKDFYKTHQQDLRRIMSEPDFFKAYTSRLHALKATAVKTMAGLASEYQDIVNRHGLCDGNFYQGGRNAPGYFAKLAKGQFIDDKIPNSYVAQGILDHTALVRKADAGTPEAQIIVGLVGPLLARAEEERKRQSIVVNSVDLTLKNLNELRLLGRIEEEVSRINTENNNYPLSNTQKLLSDLIDHQDSPFIYERTGSHLRYIMIDEFQDTSTIQWANFKVLLDDCLAHNNGSLIVGDVKQSIYRWRNGDWRLLQQLSPERDSRIRIRTLDTNYRSKRNIIRFNNAFFRAAAQATADEALAGLEQHGAATSLLQEAEDIRRAYADVAQQVSPGHQQEPESVAGSVTIRLLPKTDYEENMVLEVKRTLEYLLSSGIPSRRIAILVRKNKHIQLLANHFQQNPLSVRGEETMASMVSDEAFRLDASLAVCTVVRAMHLLGHPDDRLATAALVKTYRKICNGEAEATDTHLFVGRDDLRALLPAELLDRWTELLTTPLVDLAEQLYRIFGLHRLTGQSAYMCAFFDQLSAFVQNRIAGIEEFVEEWESVISSKSIHSDDVDGIRLLTVHKSKGLEFDHVILPYCDWEIEKSTDVLWVSPATAPYNDLPVVPVNLSAGRLQASIYATEYQSEHLKNLTDNLNVLYVAFTRAERNLFVIGRKDDAQYPSALIGQVIGGGFGGMLPDHTVEEDADGITTFRLGTLCPSVERQKRETLNVFSQTEEGIAMHIRNYDVKASFRQSSGSQDFITPDDELQTQEQRREYIQTGNVLHSLFASIRNIDDVPRAIDRLEFDGVLYGQTMSREELHRIIDARLQSPQVAAWFAPHWQVLNECTILSHDPASGQVREQRPDRVIYDGRQLIVIDFKTGAERDAHHAQVRRYMQLLRDMGYPRVSGCLWYIRPNRVVPVSEANLFPPSNIDPA</sequence>
<evidence type="ECO:0000256" key="6">
    <source>
        <dbReference type="ARBA" id="ARBA00022839"/>
    </source>
</evidence>
<comment type="caution">
    <text evidence="17">The sequence shown here is derived from an EMBL/GenBank/DDBJ whole genome shotgun (WGS) entry which is preliminary data.</text>
</comment>
<feature type="domain" description="UvrD-like helicase ATP-binding" evidence="15">
    <location>
        <begin position="1"/>
        <end position="469"/>
    </location>
</feature>
<gene>
    <name evidence="17" type="ORF">ACFFK8_06845</name>
</gene>
<keyword evidence="5 14" id="KW-0347">Helicase</keyword>
<dbReference type="InterPro" id="IPR014016">
    <property type="entry name" value="UvrD-like_ATP-bd"/>
</dbReference>
<dbReference type="Pfam" id="PF13361">
    <property type="entry name" value="UvrD_C"/>
    <property type="match status" value="1"/>
</dbReference>
<evidence type="ECO:0000259" key="16">
    <source>
        <dbReference type="PROSITE" id="PS51217"/>
    </source>
</evidence>
<keyword evidence="3" id="KW-0227">DNA damage</keyword>
<evidence type="ECO:0000256" key="13">
    <source>
        <dbReference type="ARBA" id="ARBA00048988"/>
    </source>
</evidence>
<comment type="catalytic activity">
    <reaction evidence="13">
        <text>ATP + H2O = ADP + phosphate + H(+)</text>
        <dbReference type="Rhea" id="RHEA:13065"/>
        <dbReference type="ChEBI" id="CHEBI:15377"/>
        <dbReference type="ChEBI" id="CHEBI:15378"/>
        <dbReference type="ChEBI" id="CHEBI:30616"/>
        <dbReference type="ChEBI" id="CHEBI:43474"/>
        <dbReference type="ChEBI" id="CHEBI:456216"/>
        <dbReference type="EC" id="5.6.2.4"/>
    </reaction>
</comment>
<dbReference type="RefSeq" id="WP_027952623.1">
    <property type="nucleotide sequence ID" value="NZ_JADU01000026.1"/>
</dbReference>
<dbReference type="InterPro" id="IPR014017">
    <property type="entry name" value="DNA_helicase_UvrD-like_C"/>
</dbReference>
<evidence type="ECO:0000256" key="14">
    <source>
        <dbReference type="PROSITE-ProRule" id="PRU00560"/>
    </source>
</evidence>